<comment type="caution">
    <text evidence="2">The sequence shown here is derived from an EMBL/GenBank/DDBJ whole genome shotgun (WGS) entry which is preliminary data.</text>
</comment>
<feature type="region of interest" description="Disordered" evidence="1">
    <location>
        <begin position="1"/>
        <end position="26"/>
    </location>
</feature>
<name>A0A2C6KFP3_9APIC</name>
<keyword evidence="3" id="KW-1185">Reference proteome</keyword>
<dbReference type="VEuPathDB" id="ToxoDB:CSUI_010249"/>
<keyword evidence="2" id="KW-0472">Membrane</keyword>
<dbReference type="RefSeq" id="XP_067917671.1">
    <property type="nucleotide sequence ID" value="XM_068070354.1"/>
</dbReference>
<sequence>KDEENGVPSDSSLEKKEDREEEKKGKKTIVALLPIEEFGDILRWVHYRQQVYIHRNTFTYGLGMKGKKPWDGFRAAQDQKTGRNDEIE</sequence>
<accession>A0A2C6KFP3</accession>
<evidence type="ECO:0000313" key="2">
    <source>
        <dbReference type="EMBL" id="PHJ15939.1"/>
    </source>
</evidence>
<reference evidence="2 3" key="1">
    <citation type="journal article" date="2017" name="Int. J. Parasitol.">
        <title>The genome of the protozoan parasite Cystoisospora suis and a reverse vaccinology approach to identify vaccine candidates.</title>
        <authorList>
            <person name="Palmieri N."/>
            <person name="Shrestha A."/>
            <person name="Ruttkowski B."/>
            <person name="Beck T."/>
            <person name="Vogl C."/>
            <person name="Tomley F."/>
            <person name="Blake D.P."/>
            <person name="Joachim A."/>
        </authorList>
    </citation>
    <scope>NUCLEOTIDE SEQUENCE [LARGE SCALE GENOMIC DNA]</scope>
    <source>
        <strain evidence="2 3">Wien I</strain>
    </source>
</reference>
<evidence type="ECO:0000256" key="1">
    <source>
        <dbReference type="SAM" id="MobiDB-lite"/>
    </source>
</evidence>
<proteinExistence type="predicted"/>
<feature type="non-terminal residue" evidence="2">
    <location>
        <position position="88"/>
    </location>
</feature>
<evidence type="ECO:0000313" key="3">
    <source>
        <dbReference type="Proteomes" id="UP000221165"/>
    </source>
</evidence>
<organism evidence="2 3">
    <name type="scientific">Cystoisospora suis</name>
    <dbReference type="NCBI Taxonomy" id="483139"/>
    <lineage>
        <taxon>Eukaryota</taxon>
        <taxon>Sar</taxon>
        <taxon>Alveolata</taxon>
        <taxon>Apicomplexa</taxon>
        <taxon>Conoidasida</taxon>
        <taxon>Coccidia</taxon>
        <taxon>Eucoccidiorida</taxon>
        <taxon>Eimeriorina</taxon>
        <taxon>Sarcocystidae</taxon>
        <taxon>Cystoisospora</taxon>
    </lineage>
</organism>
<keyword evidence="2" id="KW-0812">Transmembrane</keyword>
<dbReference type="AlphaFoldDB" id="A0A2C6KFP3"/>
<dbReference type="GeneID" id="94433565"/>
<dbReference type="EMBL" id="MIGC01006988">
    <property type="protein sequence ID" value="PHJ15939.1"/>
    <property type="molecule type" value="Genomic_DNA"/>
</dbReference>
<feature type="compositionally biased region" description="Basic and acidic residues" evidence="1">
    <location>
        <begin position="12"/>
        <end position="24"/>
    </location>
</feature>
<protein>
    <submittedName>
        <fullName evidence="2">Transmembrane protein</fullName>
    </submittedName>
</protein>
<feature type="non-terminal residue" evidence="2">
    <location>
        <position position="1"/>
    </location>
</feature>
<gene>
    <name evidence="2" type="ORF">CSUI_010249</name>
</gene>
<dbReference type="Proteomes" id="UP000221165">
    <property type="component" value="Unassembled WGS sequence"/>
</dbReference>